<name>A0A267FCK9_9PLAT</name>
<dbReference type="InterPro" id="IPR033614">
    <property type="entry name" value="RASSF1-6"/>
</dbReference>
<dbReference type="Pfam" id="PF00788">
    <property type="entry name" value="RA"/>
    <property type="match status" value="1"/>
</dbReference>
<reference evidence="2 3" key="1">
    <citation type="submission" date="2017-06" db="EMBL/GenBank/DDBJ databases">
        <title>A platform for efficient transgenesis in Macrostomum lignano, a flatworm model organism for stem cell research.</title>
        <authorList>
            <person name="Berezikov E."/>
        </authorList>
    </citation>
    <scope>NUCLEOTIDE SEQUENCE [LARGE SCALE GENOMIC DNA]</scope>
    <source>
        <strain evidence="2">DV1</strain>
        <tissue evidence="2">Whole organism</tissue>
    </source>
</reference>
<evidence type="ECO:0000259" key="1">
    <source>
        <dbReference type="PROSITE" id="PS50200"/>
    </source>
</evidence>
<keyword evidence="3" id="KW-1185">Reference proteome</keyword>
<feature type="domain" description="Ras-associating" evidence="1">
    <location>
        <begin position="147"/>
        <end position="224"/>
    </location>
</feature>
<sequence length="295" mass="32687">MSQHLRQAEESDIEAHVAAFNARCRSDSERVQLIKTANGLACSGQLRLHWDVWGCLALLESDGSKPLNGHYAYLGDLGDRALDGAATEEDKPDQELQEDQVAEDGEEAFAGVRLRRRRRRQKIPANWRRSVNGHAFRGPSSVLPDAGQSVQVLADIGDRVHQVIGHLFAKYMIRQPPEAYCIAVLTSDGWELTLSPLDCPLRVRLSLGPDESRSGKLLVREAGRLGPRGSILQLASLPTPMLHHLLDSLTQEEEAEIAATKACFRWAKAAMETALRQRRDGSTVATLRREHASHL</sequence>
<comment type="caution">
    <text evidence="2">The sequence shown here is derived from an EMBL/GenBank/DDBJ whole genome shotgun (WGS) entry which is preliminary data.</text>
</comment>
<accession>A0A267FCK9</accession>
<evidence type="ECO:0000313" key="2">
    <source>
        <dbReference type="EMBL" id="PAA71508.1"/>
    </source>
</evidence>
<dbReference type="PROSITE" id="PS50200">
    <property type="entry name" value="RA"/>
    <property type="match status" value="1"/>
</dbReference>
<evidence type="ECO:0000313" key="3">
    <source>
        <dbReference type="Proteomes" id="UP000215902"/>
    </source>
</evidence>
<gene>
    <name evidence="2" type="ORF">BOX15_Mlig030634g1</name>
</gene>
<dbReference type="InterPro" id="IPR000159">
    <property type="entry name" value="RA_dom"/>
</dbReference>
<dbReference type="Gene3D" id="3.10.20.90">
    <property type="entry name" value="Phosphatidylinositol 3-kinase Catalytic Subunit, Chain A, domain 1"/>
    <property type="match status" value="1"/>
</dbReference>
<organism evidence="2 3">
    <name type="scientific">Macrostomum lignano</name>
    <dbReference type="NCBI Taxonomy" id="282301"/>
    <lineage>
        <taxon>Eukaryota</taxon>
        <taxon>Metazoa</taxon>
        <taxon>Spiralia</taxon>
        <taxon>Lophotrochozoa</taxon>
        <taxon>Platyhelminthes</taxon>
        <taxon>Rhabditophora</taxon>
        <taxon>Macrostomorpha</taxon>
        <taxon>Macrostomida</taxon>
        <taxon>Macrostomidae</taxon>
        <taxon>Macrostomum</taxon>
    </lineage>
</organism>
<protein>
    <recommendedName>
        <fullName evidence="1">Ras-associating domain-containing protein</fullName>
    </recommendedName>
</protein>
<dbReference type="Proteomes" id="UP000215902">
    <property type="component" value="Unassembled WGS sequence"/>
</dbReference>
<dbReference type="GO" id="GO:0007165">
    <property type="term" value="P:signal transduction"/>
    <property type="evidence" value="ECO:0007669"/>
    <property type="project" value="InterPro"/>
</dbReference>
<dbReference type="SMART" id="SM00314">
    <property type="entry name" value="RA"/>
    <property type="match status" value="1"/>
</dbReference>
<dbReference type="AlphaFoldDB" id="A0A267FCK9"/>
<dbReference type="STRING" id="282301.A0A267FCK9"/>
<proteinExistence type="predicted"/>
<dbReference type="PANTHER" id="PTHR22738:SF15">
    <property type="entry name" value="LD40758P"/>
    <property type="match status" value="1"/>
</dbReference>
<dbReference type="PANTHER" id="PTHR22738">
    <property type="entry name" value="RASSF"/>
    <property type="match status" value="1"/>
</dbReference>
<dbReference type="EMBL" id="NIVC01001160">
    <property type="protein sequence ID" value="PAA71508.1"/>
    <property type="molecule type" value="Genomic_DNA"/>
</dbReference>